<dbReference type="InterPro" id="IPR036397">
    <property type="entry name" value="RNaseH_sf"/>
</dbReference>
<evidence type="ECO:0000259" key="2">
    <source>
        <dbReference type="Pfam" id="PF13966"/>
    </source>
</evidence>
<dbReference type="Pfam" id="PF13966">
    <property type="entry name" value="zf-RVT"/>
    <property type="match status" value="1"/>
</dbReference>
<evidence type="ECO:0000313" key="3">
    <source>
        <dbReference type="EMBL" id="OVA00965.1"/>
    </source>
</evidence>
<name>A0A200PRZ1_MACCD</name>
<feature type="domain" description="RNase H type-1" evidence="1">
    <location>
        <begin position="472"/>
        <end position="596"/>
    </location>
</feature>
<dbReference type="GO" id="GO:0003964">
    <property type="term" value="F:RNA-directed DNA polymerase activity"/>
    <property type="evidence" value="ECO:0007669"/>
    <property type="project" value="UniProtKB-KW"/>
</dbReference>
<dbReference type="InterPro" id="IPR002156">
    <property type="entry name" value="RNaseH_domain"/>
</dbReference>
<dbReference type="Proteomes" id="UP000195402">
    <property type="component" value="Unassembled WGS sequence"/>
</dbReference>
<evidence type="ECO:0000259" key="1">
    <source>
        <dbReference type="Pfam" id="PF13456"/>
    </source>
</evidence>
<dbReference type="InterPro" id="IPR044730">
    <property type="entry name" value="RNase_H-like_dom_plant"/>
</dbReference>
<evidence type="ECO:0000313" key="4">
    <source>
        <dbReference type="Proteomes" id="UP000195402"/>
    </source>
</evidence>
<dbReference type="OrthoDB" id="1750106at2759"/>
<dbReference type="GO" id="GO:0004523">
    <property type="term" value="F:RNA-DNA hybrid ribonuclease activity"/>
    <property type="evidence" value="ECO:0007669"/>
    <property type="project" value="InterPro"/>
</dbReference>
<comment type="caution">
    <text evidence="3">The sequence shown here is derived from an EMBL/GenBank/DDBJ whole genome shotgun (WGS) entry which is preliminary data.</text>
</comment>
<dbReference type="InParanoid" id="A0A200PRZ1"/>
<reference evidence="3 4" key="1">
    <citation type="journal article" date="2017" name="Mol. Plant">
        <title>The Genome of Medicinal Plant Macleaya cordata Provides New Insights into Benzylisoquinoline Alkaloids Metabolism.</title>
        <authorList>
            <person name="Liu X."/>
            <person name="Liu Y."/>
            <person name="Huang P."/>
            <person name="Ma Y."/>
            <person name="Qing Z."/>
            <person name="Tang Q."/>
            <person name="Cao H."/>
            <person name="Cheng P."/>
            <person name="Zheng Y."/>
            <person name="Yuan Z."/>
            <person name="Zhou Y."/>
            <person name="Liu J."/>
            <person name="Tang Z."/>
            <person name="Zhuo Y."/>
            <person name="Zhang Y."/>
            <person name="Yu L."/>
            <person name="Huang J."/>
            <person name="Yang P."/>
            <person name="Peng Q."/>
            <person name="Zhang J."/>
            <person name="Jiang W."/>
            <person name="Zhang Z."/>
            <person name="Lin K."/>
            <person name="Ro D.K."/>
            <person name="Chen X."/>
            <person name="Xiong X."/>
            <person name="Shang Y."/>
            <person name="Huang S."/>
            <person name="Zeng J."/>
        </authorList>
    </citation>
    <scope>NUCLEOTIDE SEQUENCE [LARGE SCALE GENOMIC DNA]</scope>
    <source>
        <strain evidence="4">cv. BLH2017</strain>
        <tissue evidence="3">Root</tissue>
    </source>
</reference>
<proteinExistence type="predicted"/>
<dbReference type="PANTHER" id="PTHR33116:SF78">
    <property type="entry name" value="OS12G0587133 PROTEIN"/>
    <property type="match status" value="1"/>
</dbReference>
<dbReference type="AlphaFoldDB" id="A0A200PRZ1"/>
<dbReference type="Pfam" id="PF13456">
    <property type="entry name" value="RVT_3"/>
    <property type="match status" value="1"/>
</dbReference>
<keyword evidence="3" id="KW-0548">Nucleotidyltransferase</keyword>
<keyword evidence="3" id="KW-0808">Transferase</keyword>
<keyword evidence="4" id="KW-1185">Reference proteome</keyword>
<dbReference type="InterPro" id="IPR026960">
    <property type="entry name" value="RVT-Znf"/>
</dbReference>
<dbReference type="InterPro" id="IPR012337">
    <property type="entry name" value="RNaseH-like_sf"/>
</dbReference>
<dbReference type="SUPFAM" id="SSF53098">
    <property type="entry name" value="Ribonuclease H-like"/>
    <property type="match status" value="1"/>
</dbReference>
<dbReference type="OMA" id="NIWRNIM"/>
<dbReference type="PANTHER" id="PTHR33116">
    <property type="entry name" value="REVERSE TRANSCRIPTASE ZINC-BINDING DOMAIN-CONTAINING PROTEIN-RELATED-RELATED"/>
    <property type="match status" value="1"/>
</dbReference>
<organism evidence="3 4">
    <name type="scientific">Macleaya cordata</name>
    <name type="common">Five-seeded plume-poppy</name>
    <name type="synonym">Bocconia cordata</name>
    <dbReference type="NCBI Taxonomy" id="56857"/>
    <lineage>
        <taxon>Eukaryota</taxon>
        <taxon>Viridiplantae</taxon>
        <taxon>Streptophyta</taxon>
        <taxon>Embryophyta</taxon>
        <taxon>Tracheophyta</taxon>
        <taxon>Spermatophyta</taxon>
        <taxon>Magnoliopsida</taxon>
        <taxon>Ranunculales</taxon>
        <taxon>Papaveraceae</taxon>
        <taxon>Papaveroideae</taxon>
        <taxon>Macleaya</taxon>
    </lineage>
</organism>
<dbReference type="CDD" id="cd06222">
    <property type="entry name" value="RNase_H_like"/>
    <property type="match status" value="1"/>
</dbReference>
<dbReference type="Gene3D" id="3.30.420.10">
    <property type="entry name" value="Ribonuclease H-like superfamily/Ribonuclease H"/>
    <property type="match status" value="1"/>
</dbReference>
<protein>
    <submittedName>
        <fullName evidence="3">Reverse transcriptase zinc-binding domain</fullName>
    </submittedName>
</protein>
<dbReference type="STRING" id="56857.A0A200PRZ1"/>
<dbReference type="GO" id="GO:0003676">
    <property type="term" value="F:nucleic acid binding"/>
    <property type="evidence" value="ECO:0007669"/>
    <property type="project" value="InterPro"/>
</dbReference>
<accession>A0A200PRZ1</accession>
<feature type="domain" description="Reverse transcriptase zinc-binding" evidence="2">
    <location>
        <begin position="270"/>
        <end position="362"/>
    </location>
</feature>
<keyword evidence="3" id="KW-0695">RNA-directed DNA polymerase</keyword>
<gene>
    <name evidence="3" type="ORF">BVC80_8913g13</name>
</gene>
<sequence length="626" mass="71001">MNVDDKYLGHKLLKPKSRIASFDELIDNCRSRLQGWMSKQLSHAGRGTLIQSTLGSMSVYFMSCYKLPKAITQKLLALQRDFWWNHNENEHKMVFLAWSKICKPKELGGLGFRSPEKVNEALLAKLAWRFLTHTDSYWVKLLSARYLQRHDFWTVKKMVNCSPVWTGILIGRDIIAPHVCWSIGDGSLVKIWTDPWVPFLPRFRVEGSSLDRGGLCFVSELICPNSRLWRLDLLQKFFLPHEITAILKIRLSAEASADTLIWMLTPTGDFSTKSVYKSLLQGEPAHSESSTFSFDWKRFWKVQGISPRVHLFLWRLLHNAIAVKVNIARHGTSVDTCCRLCYKSEETVEHLFLHCEVIKKVWFISPIGLRIDSPGITYNIADLFNIWLCSNDAQDVFKLGCALLWCIWKARNRVMFDNSEFNIGEVVSSAYSLFLDHSSCILTSLHELPIGASSSTEHPTWCPPPAGTLKVNVDGAASDKYIAAGIVARNSEGDFVEGRCFFDGDWHGTNGAIEAEARAFLKGLELAHSLQVSSVIIEGDSQLLVSYLLDDRLKYPWRIRSIILDCRRLMSYFSNISIKFVSRLANKSAHYLAQYAVSSTNGAIWKGDPPSCIVSHLLTEKPSLIN</sequence>
<dbReference type="EMBL" id="MVGT01004232">
    <property type="protein sequence ID" value="OVA00965.1"/>
    <property type="molecule type" value="Genomic_DNA"/>
</dbReference>